<sequence>MKDDKLDHCVASDENDFGFATRAIFDGGAAQPRSRRNAAIPLCGRAAHGTANGTDSQFLAPADALAKKLAGLEGANDGLLFNSAAAAFTTLVLATSSPGDRVIMHRSACTATTALMQNITSRIGVEMIAVDLTDLENLRQAATGRSHLVFFETPSNPLNEVLDIREVSRAAHQLDLKVAVDATFASPALQRPLEHGADVVLHSLTRYVNGHGDTMGGGLFSTEEFINGARRTALTLRDDTTLSTDAAYMVSRGLSTLALRMARHSASAHAVALSLESHPAVKWVRYPFLNSHPDYSVALRQMAAGSGMLAFGLRADERAIGKAIGKLRLFSPALNAGEVGSLFCTCGDISQAQHVALVDADLCDHLGTDVVRLSIGLEDAEDLIEDLWQALDGL</sequence>
<proteinExistence type="inferred from homology"/>
<dbReference type="Gene3D" id="3.40.640.10">
    <property type="entry name" value="Type I PLP-dependent aspartate aminotransferase-like (Major domain)"/>
    <property type="match status" value="1"/>
</dbReference>
<dbReference type="Proteomes" id="UP001177080">
    <property type="component" value="Unassembled WGS sequence"/>
</dbReference>
<dbReference type="Pfam" id="PF01053">
    <property type="entry name" value="Cys_Met_Meta_PP"/>
    <property type="match status" value="1"/>
</dbReference>
<evidence type="ECO:0000313" key="5">
    <source>
        <dbReference type="Proteomes" id="UP001177080"/>
    </source>
</evidence>
<gene>
    <name evidence="4" type="ORF">GB928_007235</name>
</gene>
<evidence type="ECO:0000256" key="2">
    <source>
        <dbReference type="ARBA" id="ARBA00022898"/>
    </source>
</evidence>
<dbReference type="PANTHER" id="PTHR11808:SF80">
    <property type="entry name" value="CYSTATHIONINE GAMMA-LYASE"/>
    <property type="match status" value="1"/>
</dbReference>
<dbReference type="InterPro" id="IPR015421">
    <property type="entry name" value="PyrdxlP-dep_Trfase_major"/>
</dbReference>
<organism evidence="4 5">
    <name type="scientific">Shinella curvata</name>
    <dbReference type="NCBI Taxonomy" id="1817964"/>
    <lineage>
        <taxon>Bacteria</taxon>
        <taxon>Pseudomonadati</taxon>
        <taxon>Pseudomonadota</taxon>
        <taxon>Alphaproteobacteria</taxon>
        <taxon>Hyphomicrobiales</taxon>
        <taxon>Rhizobiaceae</taxon>
        <taxon>Shinella</taxon>
    </lineage>
</organism>
<reference evidence="4" key="1">
    <citation type="submission" date="2022-04" db="EMBL/GenBank/DDBJ databases">
        <title>Shinella lacus sp. nov., a novel member of the genus Shinella from water.</title>
        <authorList>
            <person name="Deng Y."/>
        </authorList>
    </citation>
    <scope>NUCLEOTIDE SEQUENCE</scope>
    <source>
        <strain evidence="4">JCM 31239</strain>
    </source>
</reference>
<evidence type="ECO:0000256" key="1">
    <source>
        <dbReference type="ARBA" id="ARBA00001933"/>
    </source>
</evidence>
<dbReference type="SUPFAM" id="SSF53383">
    <property type="entry name" value="PLP-dependent transferases"/>
    <property type="match status" value="1"/>
</dbReference>
<keyword evidence="4" id="KW-0808">Transferase</keyword>
<dbReference type="EMBL" id="WHSC02000002">
    <property type="protein sequence ID" value="MDO6120972.1"/>
    <property type="molecule type" value="Genomic_DNA"/>
</dbReference>
<protein>
    <submittedName>
        <fullName evidence="4">PLP-dependent transferase</fullName>
    </submittedName>
</protein>
<comment type="similarity">
    <text evidence="3">Belongs to the trans-sulfuration enzymes family.</text>
</comment>
<keyword evidence="2 3" id="KW-0663">Pyridoxal phosphate</keyword>
<dbReference type="InterPro" id="IPR015422">
    <property type="entry name" value="PyrdxlP-dep_Trfase_small"/>
</dbReference>
<evidence type="ECO:0000256" key="3">
    <source>
        <dbReference type="RuleBase" id="RU362118"/>
    </source>
</evidence>
<dbReference type="InterPro" id="IPR015424">
    <property type="entry name" value="PyrdxlP-dep_Trfase"/>
</dbReference>
<dbReference type="PIRSF" id="PIRSF001434">
    <property type="entry name" value="CGS"/>
    <property type="match status" value="1"/>
</dbReference>
<comment type="cofactor">
    <cofactor evidence="1 3">
        <name>pyridoxal 5'-phosphate</name>
        <dbReference type="ChEBI" id="CHEBI:597326"/>
    </cofactor>
</comment>
<evidence type="ECO:0000313" key="4">
    <source>
        <dbReference type="EMBL" id="MDO6120972.1"/>
    </source>
</evidence>
<dbReference type="InterPro" id="IPR000277">
    <property type="entry name" value="Cys/Met-Metab_PyrdxlP-dep_enz"/>
</dbReference>
<accession>A0ABT8XB63</accession>
<dbReference type="Gene3D" id="3.90.1150.10">
    <property type="entry name" value="Aspartate Aminotransferase, domain 1"/>
    <property type="match status" value="1"/>
</dbReference>
<name>A0ABT8XB63_9HYPH</name>
<dbReference type="RefSeq" id="WP_244761599.1">
    <property type="nucleotide sequence ID" value="NZ_JALJCJ010000004.1"/>
</dbReference>
<comment type="caution">
    <text evidence="4">The sequence shown here is derived from an EMBL/GenBank/DDBJ whole genome shotgun (WGS) entry which is preliminary data.</text>
</comment>
<keyword evidence="5" id="KW-1185">Reference proteome</keyword>
<dbReference type="PANTHER" id="PTHR11808">
    <property type="entry name" value="TRANS-SULFURATION ENZYME FAMILY MEMBER"/>
    <property type="match status" value="1"/>
</dbReference>
<dbReference type="GO" id="GO:0016740">
    <property type="term" value="F:transferase activity"/>
    <property type="evidence" value="ECO:0007669"/>
    <property type="project" value="UniProtKB-KW"/>
</dbReference>